<gene>
    <name evidence="1" type="ORF">F511_25609</name>
</gene>
<protein>
    <submittedName>
        <fullName evidence="1">Uncharacterized protein</fullName>
    </submittedName>
</protein>
<dbReference type="Proteomes" id="UP000250235">
    <property type="component" value="Unassembled WGS sequence"/>
</dbReference>
<evidence type="ECO:0000313" key="2">
    <source>
        <dbReference type="Proteomes" id="UP000250235"/>
    </source>
</evidence>
<dbReference type="EMBL" id="KQ999873">
    <property type="protein sequence ID" value="KZV40757.1"/>
    <property type="molecule type" value="Genomic_DNA"/>
</dbReference>
<accession>A0A2Z7C220</accession>
<keyword evidence="2" id="KW-1185">Reference proteome</keyword>
<organism evidence="1 2">
    <name type="scientific">Dorcoceras hygrometricum</name>
    <dbReference type="NCBI Taxonomy" id="472368"/>
    <lineage>
        <taxon>Eukaryota</taxon>
        <taxon>Viridiplantae</taxon>
        <taxon>Streptophyta</taxon>
        <taxon>Embryophyta</taxon>
        <taxon>Tracheophyta</taxon>
        <taxon>Spermatophyta</taxon>
        <taxon>Magnoliopsida</taxon>
        <taxon>eudicotyledons</taxon>
        <taxon>Gunneridae</taxon>
        <taxon>Pentapetalae</taxon>
        <taxon>asterids</taxon>
        <taxon>lamiids</taxon>
        <taxon>Lamiales</taxon>
        <taxon>Gesneriaceae</taxon>
        <taxon>Didymocarpoideae</taxon>
        <taxon>Trichosporeae</taxon>
        <taxon>Loxocarpinae</taxon>
        <taxon>Dorcoceras</taxon>
    </lineage>
</organism>
<proteinExistence type="predicted"/>
<reference evidence="1 2" key="1">
    <citation type="journal article" date="2015" name="Proc. Natl. Acad. Sci. U.S.A.">
        <title>The resurrection genome of Boea hygrometrica: A blueprint for survival of dehydration.</title>
        <authorList>
            <person name="Xiao L."/>
            <person name="Yang G."/>
            <person name="Zhang L."/>
            <person name="Yang X."/>
            <person name="Zhao S."/>
            <person name="Ji Z."/>
            <person name="Zhou Q."/>
            <person name="Hu M."/>
            <person name="Wang Y."/>
            <person name="Chen M."/>
            <person name="Xu Y."/>
            <person name="Jin H."/>
            <person name="Xiao X."/>
            <person name="Hu G."/>
            <person name="Bao F."/>
            <person name="Hu Y."/>
            <person name="Wan P."/>
            <person name="Li L."/>
            <person name="Deng X."/>
            <person name="Kuang T."/>
            <person name="Xiang C."/>
            <person name="Zhu J.K."/>
            <person name="Oliver M.J."/>
            <person name="He Y."/>
        </authorList>
    </citation>
    <scope>NUCLEOTIDE SEQUENCE [LARGE SCALE GENOMIC DNA]</scope>
    <source>
        <strain evidence="2">cv. XS01</strain>
    </source>
</reference>
<dbReference type="AlphaFoldDB" id="A0A2Z7C220"/>
<evidence type="ECO:0000313" key="1">
    <source>
        <dbReference type="EMBL" id="KZV40757.1"/>
    </source>
</evidence>
<name>A0A2Z7C220_9LAMI</name>
<sequence>MFALTRECAKRDMLVWRTGARREICWSSDERWYVGAAMNADSISDMRQRDDVLREISQRRSQISRRESRFHRKLETLNHADFTVKKFRFLRSKSDVSKFRFLHENSDFTSKIQIFAHESRQSLHMSDFTSFNHQLKRIHGRLNLLIQGLKSCTRNSRCNGNKKSHTIRKSLNKKSSKLTLKYCRKSARFHPTVLVDGLDEVSEWIKRTSKHAMALDEKNRAELIYQSAGRKPAGNGAKLVDKLRASKQLKSRKEQNKLRCRQKEAQCAAMLLGVLAAAGHRSGL</sequence>